<organism evidence="1 2">
    <name type="scientific">Haloarcula virus HJTV-2</name>
    <dbReference type="NCBI Taxonomy" id="2877986"/>
    <lineage>
        <taxon>Viruses</taxon>
        <taxon>Duplodnaviria</taxon>
        <taxon>Heunggongvirae</taxon>
        <taxon>Uroviricota</taxon>
        <taxon>Caudoviricetes</taxon>
        <taxon>Thumleimavirales</taxon>
        <taxon>Hafunaviridae</taxon>
        <taxon>Haloferacalesvirus</taxon>
        <taxon>Haloferacalesvirus thailandense</taxon>
        <taxon>Haloferacalesvirus HJTV2</taxon>
    </lineage>
</organism>
<evidence type="ECO:0000313" key="2">
    <source>
        <dbReference type="Proteomes" id="UP000827376"/>
    </source>
</evidence>
<sequence length="38" mass="4126">MSDDKGNPNIAANVKVCLKDGCKASIGREHKFCPKHRG</sequence>
<name>A0AAE8XX26_9CAUD</name>
<dbReference type="Proteomes" id="UP000827376">
    <property type="component" value="Segment"/>
</dbReference>
<keyword evidence="2" id="KW-1185">Reference proteome</keyword>
<evidence type="ECO:0000313" key="1">
    <source>
        <dbReference type="EMBL" id="UBF21674.1"/>
    </source>
</evidence>
<accession>A0AAE8XX26</accession>
<gene>
    <name evidence="1" type="ORF">HJTV-2_gp54</name>
</gene>
<reference evidence="1 2" key="1">
    <citation type="submission" date="2021-05" db="EMBL/GenBank/DDBJ databases">
        <title>Diversity, taxonomy and evolution of archaeal viruses of the class Caudoviricetes.</title>
        <authorList>
            <person name="Liu Y."/>
            <person name="Demina T.A."/>
            <person name="Roux S."/>
            <person name="Aiewsakun P."/>
            <person name="Kazlauskas D."/>
            <person name="Simmonds P."/>
            <person name="Prangishvili D."/>
            <person name="Oksanen H.M."/>
            <person name="Krupovic M."/>
        </authorList>
    </citation>
    <scope>NUCLEOTIDE SEQUENCE [LARGE SCALE GENOMIC DNA]</scope>
    <source>
        <strain evidence="1">HJTV-2/27</strain>
    </source>
</reference>
<dbReference type="EMBL" id="MZ334513">
    <property type="protein sequence ID" value="UBF21674.1"/>
    <property type="molecule type" value="Genomic_DNA"/>
</dbReference>
<protein>
    <submittedName>
        <fullName evidence="1">Uncharacterized protein</fullName>
    </submittedName>
</protein>
<proteinExistence type="predicted"/>